<reference evidence="1" key="1">
    <citation type="submission" date="2020-05" db="EMBL/GenBank/DDBJ databases">
        <authorList>
            <person name="Chiriac C."/>
            <person name="Salcher M."/>
            <person name="Ghai R."/>
            <person name="Kavagutti S V."/>
        </authorList>
    </citation>
    <scope>NUCLEOTIDE SEQUENCE</scope>
</reference>
<accession>A0A6J7W9U8</accession>
<gene>
    <name evidence="1" type="ORF">UFOVP166_27</name>
</gene>
<evidence type="ECO:0000313" key="1">
    <source>
        <dbReference type="EMBL" id="CAB5187278.1"/>
    </source>
</evidence>
<name>A0A6J7W9U8_9CAUD</name>
<sequence>MNKFDTYIARATEKFEAGFTSKAAQKDALDYLNRAFAMLTDGARGDILTAAAAKFPTAASEEAANMNRDAFVNTQGYWDMPDYPHLLRDKHQAFLAGRWDDACMIRDLRNAIKAAPVVKAERKTDEREVAIQKSIRDIMAMRRSQFERGLQVAELFGGLPVSVNVHQVTNEHGTTFLRAFYYLRGELTPLNIILCIAQELERRAEAA</sequence>
<protein>
    <submittedName>
        <fullName evidence="1">Uncharacterized protein</fullName>
    </submittedName>
</protein>
<proteinExistence type="predicted"/>
<organism evidence="1">
    <name type="scientific">uncultured Caudovirales phage</name>
    <dbReference type="NCBI Taxonomy" id="2100421"/>
    <lineage>
        <taxon>Viruses</taxon>
        <taxon>Duplodnaviria</taxon>
        <taxon>Heunggongvirae</taxon>
        <taxon>Uroviricota</taxon>
        <taxon>Caudoviricetes</taxon>
        <taxon>Peduoviridae</taxon>
        <taxon>Maltschvirus</taxon>
        <taxon>Maltschvirus maltsch</taxon>
    </lineage>
</organism>
<dbReference type="EMBL" id="LR798213">
    <property type="protein sequence ID" value="CAB5187278.1"/>
    <property type="molecule type" value="Genomic_DNA"/>
</dbReference>